<evidence type="ECO:0000313" key="4">
    <source>
        <dbReference type="Proteomes" id="UP000191285"/>
    </source>
</evidence>
<gene>
    <name evidence="3" type="ORF">PENSTE_c003G09148</name>
</gene>
<name>A0A1V6TQ90_9EURO</name>
<protein>
    <recommendedName>
        <fullName evidence="5">BHLH domain-containing protein</fullName>
    </recommendedName>
</protein>
<reference evidence="4" key="1">
    <citation type="journal article" date="2017" name="Nat. Microbiol.">
        <title>Global analysis of biosynthetic gene clusters reveals vast potential of secondary metabolite production in Penicillium species.</title>
        <authorList>
            <person name="Nielsen J.C."/>
            <person name="Grijseels S."/>
            <person name="Prigent S."/>
            <person name="Ji B."/>
            <person name="Dainat J."/>
            <person name="Nielsen K.F."/>
            <person name="Frisvad J.C."/>
            <person name="Workman M."/>
            <person name="Nielsen J."/>
        </authorList>
    </citation>
    <scope>NUCLEOTIDE SEQUENCE [LARGE SCALE GENOMIC DNA]</scope>
    <source>
        <strain evidence="4">IBT 24891</strain>
    </source>
</reference>
<evidence type="ECO:0000256" key="2">
    <source>
        <dbReference type="SAM" id="MobiDB-lite"/>
    </source>
</evidence>
<feature type="compositionally biased region" description="Low complexity" evidence="2">
    <location>
        <begin position="268"/>
        <end position="279"/>
    </location>
</feature>
<dbReference type="AlphaFoldDB" id="A0A1V6TQ90"/>
<dbReference type="PANTHER" id="PTHR42023:SF1">
    <property type="entry name" value="BHLH DOMAIN-CONTAINING PROTEIN"/>
    <property type="match status" value="1"/>
</dbReference>
<evidence type="ECO:0000313" key="3">
    <source>
        <dbReference type="EMBL" id="OQE28552.1"/>
    </source>
</evidence>
<comment type="caution">
    <text evidence="3">The sequence shown here is derived from an EMBL/GenBank/DDBJ whole genome shotgun (WGS) entry which is preliminary data.</text>
</comment>
<organism evidence="3 4">
    <name type="scientific">Penicillium steckii</name>
    <dbReference type="NCBI Taxonomy" id="303698"/>
    <lineage>
        <taxon>Eukaryota</taxon>
        <taxon>Fungi</taxon>
        <taxon>Dikarya</taxon>
        <taxon>Ascomycota</taxon>
        <taxon>Pezizomycotina</taxon>
        <taxon>Eurotiomycetes</taxon>
        <taxon>Eurotiomycetidae</taxon>
        <taxon>Eurotiales</taxon>
        <taxon>Aspergillaceae</taxon>
        <taxon>Penicillium</taxon>
    </lineage>
</organism>
<evidence type="ECO:0008006" key="5">
    <source>
        <dbReference type="Google" id="ProtNLM"/>
    </source>
</evidence>
<keyword evidence="4" id="KW-1185">Reference proteome</keyword>
<feature type="compositionally biased region" description="Polar residues" evidence="2">
    <location>
        <begin position="393"/>
        <end position="402"/>
    </location>
</feature>
<feature type="compositionally biased region" description="Polar residues" evidence="2">
    <location>
        <begin position="140"/>
        <end position="155"/>
    </location>
</feature>
<dbReference type="Proteomes" id="UP000191285">
    <property type="component" value="Unassembled WGS sequence"/>
</dbReference>
<feature type="coiled-coil region" evidence="1">
    <location>
        <begin position="418"/>
        <end position="485"/>
    </location>
</feature>
<accession>A0A1V6TQ90</accession>
<evidence type="ECO:0000256" key="1">
    <source>
        <dbReference type="SAM" id="Coils"/>
    </source>
</evidence>
<feature type="compositionally biased region" description="Polar residues" evidence="2">
    <location>
        <begin position="47"/>
        <end position="62"/>
    </location>
</feature>
<feature type="compositionally biased region" description="Polar residues" evidence="2">
    <location>
        <begin position="163"/>
        <end position="192"/>
    </location>
</feature>
<keyword evidence="1" id="KW-0175">Coiled coil</keyword>
<sequence length="512" mass="55832">MWSKGPFSRSRRPVGNTPTPEEMANVSASADPSMVKQHAKDLPALPSGSTSSLPQQSATSSPVPGGLNKRYSTVSPVGSPELGPTGMRDSGSSFCVSPIDETDQSTQHDRNDSRASVNAPIPQTDSSDAITPVPEPAQSVPKTVQFAAQKQQNQPVRWDNYSGEPTTNSSGKTSQVNPRNTTFHKSSGSHASNFLHGVREQLQPKKKLAQARNRISSFSKNEAPAQKETRGRSPSRVYTVAEHSGNYAGMRDASPQVGNNAWGFTPTTVTTITAGGPATKLPQRPAAEQADSSQRRVQLEKLEHPEQRDQEEAKFVDTTLENMMRPASSGYTAQPTMKMSGPNDSRNGGPYSSNPGADSTDDLPSIMSRRRPVPIGMPGMPTSKKPVRKPTPSEVTQKPTLNDQKPIDDQPKDPVSRIESLEAKRNELAKRRHNLETVIHELTRVIQPGSFVYDAAAKAEVKKSVQSIENEIAEIKREEHELGLKVARAWRRLDEKENNGDGSNLWIKRVTS</sequence>
<feature type="compositionally biased region" description="Basic and acidic residues" evidence="2">
    <location>
        <begin position="405"/>
        <end position="415"/>
    </location>
</feature>
<feature type="compositionally biased region" description="Polar residues" evidence="2">
    <location>
        <begin position="329"/>
        <end position="357"/>
    </location>
</feature>
<feature type="region of interest" description="Disordered" evidence="2">
    <location>
        <begin position="268"/>
        <end position="415"/>
    </location>
</feature>
<proteinExistence type="predicted"/>
<feature type="region of interest" description="Disordered" evidence="2">
    <location>
        <begin position="1"/>
        <end position="237"/>
    </location>
</feature>
<dbReference type="PANTHER" id="PTHR42023">
    <property type="entry name" value="BHLH DOMAIN-CONTAINING PROTEIN"/>
    <property type="match status" value="1"/>
</dbReference>
<feature type="compositionally biased region" description="Basic and acidic residues" evidence="2">
    <location>
        <begin position="293"/>
        <end position="315"/>
    </location>
</feature>
<dbReference type="EMBL" id="MLKD01000003">
    <property type="protein sequence ID" value="OQE28552.1"/>
    <property type="molecule type" value="Genomic_DNA"/>
</dbReference>
<dbReference type="OrthoDB" id="4507572at2759"/>